<dbReference type="KEGG" id="slt:Slit_1704"/>
<dbReference type="InterPro" id="IPR009094">
    <property type="entry name" value="DiS-bond_isomerase_DsbC/G_N_sf"/>
</dbReference>
<evidence type="ECO:0000313" key="11">
    <source>
        <dbReference type="Proteomes" id="UP000001625"/>
    </source>
</evidence>
<dbReference type="Proteomes" id="UP000001625">
    <property type="component" value="Chromosome"/>
</dbReference>
<dbReference type="HOGENOM" id="CLU_083593_1_1_4"/>
<accession>D5CSK1</accession>
<comment type="subcellular location">
    <subcellularLocation>
        <location evidence="1 7">Periplasm</location>
    </subcellularLocation>
</comment>
<keyword evidence="11" id="KW-1185">Reference proteome</keyword>
<dbReference type="InterPro" id="IPR051470">
    <property type="entry name" value="Thiol:disulfide_interchange"/>
</dbReference>
<evidence type="ECO:0000259" key="8">
    <source>
        <dbReference type="Pfam" id="PF10411"/>
    </source>
</evidence>
<evidence type="ECO:0000256" key="5">
    <source>
        <dbReference type="ARBA" id="ARBA00023157"/>
    </source>
</evidence>
<dbReference type="OrthoDB" id="12976at2"/>
<keyword evidence="4 7" id="KW-0574">Periplasm</keyword>
<keyword evidence="10" id="KW-0413">Isomerase</keyword>
<dbReference type="RefSeq" id="WP_013029835.1">
    <property type="nucleotide sequence ID" value="NC_013959.1"/>
</dbReference>
<gene>
    <name evidence="10" type="ordered locus">Slit_1704</name>
</gene>
<dbReference type="GO" id="GO:0042597">
    <property type="term" value="C:periplasmic space"/>
    <property type="evidence" value="ECO:0007669"/>
    <property type="project" value="UniProtKB-SubCell"/>
</dbReference>
<dbReference type="STRING" id="580332.Slit_1704"/>
<evidence type="ECO:0000256" key="4">
    <source>
        <dbReference type="ARBA" id="ARBA00022764"/>
    </source>
</evidence>
<dbReference type="SUPFAM" id="SSF54423">
    <property type="entry name" value="DsbC/DsbG N-terminal domain-like"/>
    <property type="match status" value="1"/>
</dbReference>
<dbReference type="InterPro" id="IPR012336">
    <property type="entry name" value="Thioredoxin-like_fold"/>
</dbReference>
<evidence type="ECO:0000256" key="2">
    <source>
        <dbReference type="ARBA" id="ARBA00009813"/>
    </source>
</evidence>
<evidence type="ECO:0000256" key="3">
    <source>
        <dbReference type="ARBA" id="ARBA00022729"/>
    </source>
</evidence>
<evidence type="ECO:0000256" key="6">
    <source>
        <dbReference type="ARBA" id="ARBA00023284"/>
    </source>
</evidence>
<dbReference type="Pfam" id="PF13098">
    <property type="entry name" value="Thioredoxin_2"/>
    <property type="match status" value="1"/>
</dbReference>
<feature type="domain" description="Disulphide bond isomerase DsbC/G N-terminal" evidence="8">
    <location>
        <begin position="17"/>
        <end position="84"/>
    </location>
</feature>
<keyword evidence="6 7" id="KW-0676">Redox-active center</keyword>
<dbReference type="InterPro" id="IPR036249">
    <property type="entry name" value="Thioredoxin-like_sf"/>
</dbReference>
<feature type="chain" id="PRO_5009999924" description="Thiol:disulfide interchange protein" evidence="7">
    <location>
        <begin position="21"/>
        <end position="237"/>
    </location>
</feature>
<keyword evidence="3 7" id="KW-0732">Signal</keyword>
<organism evidence="10 11">
    <name type="scientific">Sideroxydans lithotrophicus (strain ES-1)</name>
    <dbReference type="NCBI Taxonomy" id="580332"/>
    <lineage>
        <taxon>Bacteria</taxon>
        <taxon>Pseudomonadati</taxon>
        <taxon>Pseudomonadota</taxon>
        <taxon>Betaproteobacteria</taxon>
        <taxon>Nitrosomonadales</taxon>
        <taxon>Gallionellaceae</taxon>
        <taxon>Sideroxydans</taxon>
    </lineage>
</organism>
<proteinExistence type="inferred from homology"/>
<dbReference type="InterPro" id="IPR018950">
    <property type="entry name" value="DiS-bond_isomerase_DsbC/G_N"/>
</dbReference>
<comment type="function">
    <text evidence="7">Required for disulfide bond formation in some periplasmic proteins. Acts by transferring its disulfide bond to other proteins and is reduced in the process.</text>
</comment>
<evidence type="ECO:0000313" key="10">
    <source>
        <dbReference type="EMBL" id="ADE11937.1"/>
    </source>
</evidence>
<evidence type="ECO:0000259" key="9">
    <source>
        <dbReference type="Pfam" id="PF13098"/>
    </source>
</evidence>
<feature type="domain" description="Thioredoxin-like fold" evidence="9">
    <location>
        <begin position="107"/>
        <end position="223"/>
    </location>
</feature>
<dbReference type="CDD" id="cd03020">
    <property type="entry name" value="DsbA_DsbC_DsbG"/>
    <property type="match status" value="1"/>
</dbReference>
<dbReference type="GO" id="GO:0016853">
    <property type="term" value="F:isomerase activity"/>
    <property type="evidence" value="ECO:0007669"/>
    <property type="project" value="UniProtKB-KW"/>
</dbReference>
<dbReference type="AlphaFoldDB" id="D5CSK1"/>
<dbReference type="eggNOG" id="COG1651">
    <property type="taxonomic scope" value="Bacteria"/>
</dbReference>
<evidence type="ECO:0000256" key="7">
    <source>
        <dbReference type="RuleBase" id="RU364038"/>
    </source>
</evidence>
<dbReference type="PANTHER" id="PTHR35272">
    <property type="entry name" value="THIOL:DISULFIDE INTERCHANGE PROTEIN DSBC-RELATED"/>
    <property type="match status" value="1"/>
</dbReference>
<name>D5CSK1_SIDLE</name>
<dbReference type="InterPro" id="IPR033954">
    <property type="entry name" value="DiS-bond_Isoase_DsbC/G"/>
</dbReference>
<dbReference type="Pfam" id="PF10411">
    <property type="entry name" value="DsbC_N"/>
    <property type="match status" value="1"/>
</dbReference>
<dbReference type="EMBL" id="CP001965">
    <property type="protein sequence ID" value="ADE11937.1"/>
    <property type="molecule type" value="Genomic_DNA"/>
</dbReference>
<dbReference type="Gene3D" id="3.10.450.70">
    <property type="entry name" value="Disulphide bond isomerase, DsbC/G, N-terminal"/>
    <property type="match status" value="1"/>
</dbReference>
<protein>
    <recommendedName>
        <fullName evidence="7">Thiol:disulfide interchange protein</fullName>
    </recommendedName>
</protein>
<evidence type="ECO:0000256" key="1">
    <source>
        <dbReference type="ARBA" id="ARBA00004418"/>
    </source>
</evidence>
<keyword evidence="5" id="KW-1015">Disulfide bond</keyword>
<reference evidence="10 11" key="1">
    <citation type="submission" date="2010-03" db="EMBL/GenBank/DDBJ databases">
        <title>Complete sequence of Sideroxydans lithotrophicus ES-1.</title>
        <authorList>
            <consortium name="US DOE Joint Genome Institute"/>
            <person name="Lucas S."/>
            <person name="Copeland A."/>
            <person name="Lapidus A."/>
            <person name="Cheng J.-F."/>
            <person name="Bruce D."/>
            <person name="Goodwin L."/>
            <person name="Pitluck S."/>
            <person name="Munk A.C."/>
            <person name="Detter J.C."/>
            <person name="Han C."/>
            <person name="Tapia R."/>
            <person name="Larimer F."/>
            <person name="Land M."/>
            <person name="Hauser L."/>
            <person name="Kyrpides N."/>
            <person name="Ivanova N."/>
            <person name="Emerson D."/>
            <person name="Woyke T."/>
        </authorList>
    </citation>
    <scope>NUCLEOTIDE SEQUENCE [LARGE SCALE GENOMIC DNA]</scope>
    <source>
        <strain evidence="10 11">ES-1</strain>
    </source>
</reference>
<sequence precursor="true">MNAFSYLVLLLFFFSNAALADEAAIKAAMEKRFPYEQVISVHKTPYLGLYEVVLNDQLVYTDENMSYLFSGNIIDMHTMQNLTEEREKQLYAIDFDSLPLDLAIKNVKGNGKRRLAVFTDPNCPYCRRQEKEMVGLTDATIYTFVLPILPGSKEKAEAIWCSSDRLKAWEDHMLKWKDPKPGKTCDTSALTRIAAAAKKLNIVVTPTLVFEDGIMNPGWLRLELLDERLTSSSPKKK</sequence>
<comment type="similarity">
    <text evidence="2 7">Belongs to the thioredoxin family. DsbC subfamily.</text>
</comment>
<feature type="signal peptide" evidence="7">
    <location>
        <begin position="1"/>
        <end position="20"/>
    </location>
</feature>
<dbReference type="SUPFAM" id="SSF52833">
    <property type="entry name" value="Thioredoxin-like"/>
    <property type="match status" value="1"/>
</dbReference>
<dbReference type="PANTHER" id="PTHR35272:SF3">
    <property type="entry name" value="THIOL:DISULFIDE INTERCHANGE PROTEIN DSBC"/>
    <property type="match status" value="1"/>
</dbReference>
<dbReference type="Gene3D" id="3.40.30.10">
    <property type="entry name" value="Glutaredoxin"/>
    <property type="match status" value="1"/>
</dbReference>